<keyword evidence="3" id="KW-0560">Oxidoreductase</keyword>
<comment type="caution">
    <text evidence="6">The sequence shown here is derived from an EMBL/GenBank/DDBJ whole genome shotgun (WGS) entry which is preliminary data.</text>
</comment>
<dbReference type="EMBL" id="JBHTMB010000141">
    <property type="protein sequence ID" value="MFD1235034.1"/>
    <property type="molecule type" value="Genomic_DNA"/>
</dbReference>
<accession>A0ABW3VLA8</accession>
<dbReference type="Pfam" id="PF00296">
    <property type="entry name" value="Bac_luciferase"/>
    <property type="match status" value="1"/>
</dbReference>
<dbReference type="PANTHER" id="PTHR42847">
    <property type="entry name" value="ALKANESULFONATE MONOOXYGENASE"/>
    <property type="match status" value="1"/>
</dbReference>
<evidence type="ECO:0000256" key="1">
    <source>
        <dbReference type="ARBA" id="ARBA00022630"/>
    </source>
</evidence>
<keyword evidence="2" id="KW-0288">FMN</keyword>
<dbReference type="RefSeq" id="WP_013677920.1">
    <property type="nucleotide sequence ID" value="NZ_BAABKS010000029.1"/>
</dbReference>
<evidence type="ECO:0000256" key="4">
    <source>
        <dbReference type="ARBA" id="ARBA00023033"/>
    </source>
</evidence>
<dbReference type="InterPro" id="IPR036661">
    <property type="entry name" value="Luciferase-like_sf"/>
</dbReference>
<keyword evidence="4" id="KW-0503">Monooxygenase</keyword>
<protein>
    <submittedName>
        <fullName evidence="6">LLM class flavin-dependent oxidoreductase</fullName>
    </submittedName>
</protein>
<keyword evidence="1" id="KW-0285">Flavoprotein</keyword>
<organism evidence="6 7">
    <name type="scientific">Pseudonocardia benzenivorans</name>
    <dbReference type="NCBI Taxonomy" id="228005"/>
    <lineage>
        <taxon>Bacteria</taxon>
        <taxon>Bacillati</taxon>
        <taxon>Actinomycetota</taxon>
        <taxon>Actinomycetes</taxon>
        <taxon>Pseudonocardiales</taxon>
        <taxon>Pseudonocardiaceae</taxon>
        <taxon>Pseudonocardia</taxon>
    </lineage>
</organism>
<sequence>MSTLAIGAWLGTSWSPDEVVTVGREVEAAGYDGIWLADHFMNNTGTEERSGSRNLEVFGLLAGLATTVPRVRLGSLVASMTYRHPAVLANIAATVDGLSGGRLVLGVGTGWQLNEHAAYGLPLGPPRERIDRFVEGLDVLTGLLRDDSTTVDGEYYTVSDAPRVVAADAPRTPLLIGASGERRMLGVVARYADEWNCWSTPELFAHKSAVLDEHCARVGRDPRTIRRSTQAIIDIDGEGLGPGSAVVSGSVAEIVDVIGRWREAGLDELIVPGIRGTADQARRLFDRIMGEIVPQLV</sequence>
<dbReference type="InterPro" id="IPR011251">
    <property type="entry name" value="Luciferase-like_dom"/>
</dbReference>
<feature type="domain" description="Luciferase-like" evidence="5">
    <location>
        <begin position="6"/>
        <end position="231"/>
    </location>
</feature>
<evidence type="ECO:0000313" key="7">
    <source>
        <dbReference type="Proteomes" id="UP001597182"/>
    </source>
</evidence>
<dbReference type="Proteomes" id="UP001597182">
    <property type="component" value="Unassembled WGS sequence"/>
</dbReference>
<proteinExistence type="predicted"/>
<evidence type="ECO:0000259" key="5">
    <source>
        <dbReference type="Pfam" id="PF00296"/>
    </source>
</evidence>
<evidence type="ECO:0000256" key="3">
    <source>
        <dbReference type="ARBA" id="ARBA00023002"/>
    </source>
</evidence>
<dbReference type="InterPro" id="IPR050172">
    <property type="entry name" value="SsuD_RutA_monooxygenase"/>
</dbReference>
<gene>
    <name evidence="6" type="ORF">ACFQ34_17220</name>
</gene>
<keyword evidence="7" id="KW-1185">Reference proteome</keyword>
<name>A0ABW3VLA8_9PSEU</name>
<dbReference type="Gene3D" id="3.20.20.30">
    <property type="entry name" value="Luciferase-like domain"/>
    <property type="match status" value="1"/>
</dbReference>
<reference evidence="7" key="1">
    <citation type="journal article" date="2019" name="Int. J. Syst. Evol. Microbiol.">
        <title>The Global Catalogue of Microorganisms (GCM) 10K type strain sequencing project: providing services to taxonomists for standard genome sequencing and annotation.</title>
        <authorList>
            <consortium name="The Broad Institute Genomics Platform"/>
            <consortium name="The Broad Institute Genome Sequencing Center for Infectious Disease"/>
            <person name="Wu L."/>
            <person name="Ma J."/>
        </authorList>
    </citation>
    <scope>NUCLEOTIDE SEQUENCE [LARGE SCALE GENOMIC DNA]</scope>
    <source>
        <strain evidence="7">CCUG 49018</strain>
    </source>
</reference>
<evidence type="ECO:0000313" key="6">
    <source>
        <dbReference type="EMBL" id="MFD1235034.1"/>
    </source>
</evidence>
<dbReference type="PANTHER" id="PTHR42847:SF4">
    <property type="entry name" value="ALKANESULFONATE MONOOXYGENASE-RELATED"/>
    <property type="match status" value="1"/>
</dbReference>
<evidence type="ECO:0000256" key="2">
    <source>
        <dbReference type="ARBA" id="ARBA00022643"/>
    </source>
</evidence>
<dbReference type="SUPFAM" id="SSF51679">
    <property type="entry name" value="Bacterial luciferase-like"/>
    <property type="match status" value="1"/>
</dbReference>